<dbReference type="STRING" id="658196.A0A397T271"/>
<gene>
    <name evidence="1" type="ORF">C1645_738874</name>
</gene>
<comment type="caution">
    <text evidence="1">The sequence shown here is derived from an EMBL/GenBank/DDBJ whole genome shotgun (WGS) entry which is preliminary data.</text>
</comment>
<dbReference type="OrthoDB" id="2410473at2759"/>
<sequence>MTDKKNRRLKTAIKLYEKNDDNLQEFDKDELLSILVQNGYHSIEQSDSEDEMRQKLPDNKPFLHVYDHGWRSEKLKYLLRDVLDPAAEKIQHAKKQRERIYDDDTYFTYSKPPENTPKWAYDAEKIRNEATDVEMLEYGVNDNNDKMTQYDDASLIDPNLDYLLNSAEMNLIRPEDLDEIGESSQSVDQIYHSPKFQIINHKKVLDEVSIQYRRPKKFLHVSQLIGQ</sequence>
<keyword evidence="2" id="KW-1185">Reference proteome</keyword>
<dbReference type="AlphaFoldDB" id="A0A397T271"/>
<evidence type="ECO:0000313" key="1">
    <source>
        <dbReference type="EMBL" id="RIA89144.1"/>
    </source>
</evidence>
<reference evidence="1 2" key="1">
    <citation type="submission" date="2018-06" db="EMBL/GenBank/DDBJ databases">
        <title>Comparative genomics reveals the genomic features of Rhizophagus irregularis, R. cerebriforme, R. diaphanum and Gigaspora rosea, and their symbiotic lifestyle signature.</title>
        <authorList>
            <person name="Morin E."/>
            <person name="San Clemente H."/>
            <person name="Chen E.C.H."/>
            <person name="De La Providencia I."/>
            <person name="Hainaut M."/>
            <person name="Kuo A."/>
            <person name="Kohler A."/>
            <person name="Murat C."/>
            <person name="Tang N."/>
            <person name="Roy S."/>
            <person name="Loubradou J."/>
            <person name="Henrissat B."/>
            <person name="Grigoriev I.V."/>
            <person name="Corradi N."/>
            <person name="Roux C."/>
            <person name="Martin F.M."/>
        </authorList>
    </citation>
    <scope>NUCLEOTIDE SEQUENCE [LARGE SCALE GENOMIC DNA]</scope>
    <source>
        <strain evidence="1 2">DAOM 227022</strain>
    </source>
</reference>
<protein>
    <submittedName>
        <fullName evidence="1">Uncharacterized protein</fullName>
    </submittedName>
</protein>
<accession>A0A397T271</accession>
<name>A0A397T271_9GLOM</name>
<organism evidence="1 2">
    <name type="scientific">Glomus cerebriforme</name>
    <dbReference type="NCBI Taxonomy" id="658196"/>
    <lineage>
        <taxon>Eukaryota</taxon>
        <taxon>Fungi</taxon>
        <taxon>Fungi incertae sedis</taxon>
        <taxon>Mucoromycota</taxon>
        <taxon>Glomeromycotina</taxon>
        <taxon>Glomeromycetes</taxon>
        <taxon>Glomerales</taxon>
        <taxon>Glomeraceae</taxon>
        <taxon>Glomus</taxon>
    </lineage>
</organism>
<dbReference type="EMBL" id="QKYT01000231">
    <property type="protein sequence ID" value="RIA89144.1"/>
    <property type="molecule type" value="Genomic_DNA"/>
</dbReference>
<proteinExistence type="predicted"/>
<dbReference type="Proteomes" id="UP000265703">
    <property type="component" value="Unassembled WGS sequence"/>
</dbReference>
<evidence type="ECO:0000313" key="2">
    <source>
        <dbReference type="Proteomes" id="UP000265703"/>
    </source>
</evidence>